<gene>
    <name evidence="3" type="ORF">F2Q69_00023564</name>
</gene>
<proteinExistence type="predicted"/>
<evidence type="ECO:0000313" key="3">
    <source>
        <dbReference type="EMBL" id="KAF3538565.1"/>
    </source>
</evidence>
<dbReference type="EMBL" id="QGKX02001290">
    <property type="protein sequence ID" value="KAF3538565.1"/>
    <property type="molecule type" value="Genomic_DNA"/>
</dbReference>
<name>A0A8S9Q478_BRACR</name>
<reference evidence="3" key="1">
    <citation type="submission" date="2019-12" db="EMBL/GenBank/DDBJ databases">
        <title>Genome sequencing and annotation of Brassica cretica.</title>
        <authorList>
            <person name="Studholme D.J."/>
            <person name="Sarris P."/>
        </authorList>
    </citation>
    <scope>NUCLEOTIDE SEQUENCE</scope>
    <source>
        <strain evidence="3">PFS-109/04</strain>
        <tissue evidence="3">Leaf</tissue>
    </source>
</reference>
<dbReference type="AlphaFoldDB" id="A0A8S9Q478"/>
<feature type="region of interest" description="Disordered" evidence="2">
    <location>
        <begin position="55"/>
        <end position="74"/>
    </location>
</feature>
<sequence>MFYGVYGEHKKNKEAFQIKLDGVYHPLNDSIGWLTTCIEEMKQDIARIQQATEASRQTSIDRGQHASIDCRSPTSIYPRLPASIDISPPHSHPMQPPQNFHTKEEIDHYAREIGGDTKIHCPSTRSIRINRQTQQQIDQIYQQTSVDDATNRGRLVPKVKSDMSDTNYHGEETSADTYATLRRHQFKIESLEERLQRMENITATMKEKWRRGDEAMRDFTESIYYIYKIMSDLEISDYFGAFWRYLEQAPEMTIELDNRSILKRSNRSMLIVMSIDNEARRKPIWSQPPT</sequence>
<evidence type="ECO:0000313" key="4">
    <source>
        <dbReference type="Proteomes" id="UP000712600"/>
    </source>
</evidence>
<keyword evidence="1" id="KW-0175">Coiled coil</keyword>
<feature type="coiled-coil region" evidence="1">
    <location>
        <begin position="181"/>
        <end position="208"/>
    </location>
</feature>
<evidence type="ECO:0000256" key="1">
    <source>
        <dbReference type="SAM" id="Coils"/>
    </source>
</evidence>
<dbReference type="Proteomes" id="UP000712600">
    <property type="component" value="Unassembled WGS sequence"/>
</dbReference>
<accession>A0A8S9Q478</accession>
<evidence type="ECO:0000256" key="2">
    <source>
        <dbReference type="SAM" id="MobiDB-lite"/>
    </source>
</evidence>
<protein>
    <submittedName>
        <fullName evidence="3">Uncharacterized protein</fullName>
    </submittedName>
</protein>
<organism evidence="3 4">
    <name type="scientific">Brassica cretica</name>
    <name type="common">Mustard</name>
    <dbReference type="NCBI Taxonomy" id="69181"/>
    <lineage>
        <taxon>Eukaryota</taxon>
        <taxon>Viridiplantae</taxon>
        <taxon>Streptophyta</taxon>
        <taxon>Embryophyta</taxon>
        <taxon>Tracheophyta</taxon>
        <taxon>Spermatophyta</taxon>
        <taxon>Magnoliopsida</taxon>
        <taxon>eudicotyledons</taxon>
        <taxon>Gunneridae</taxon>
        <taxon>Pentapetalae</taxon>
        <taxon>rosids</taxon>
        <taxon>malvids</taxon>
        <taxon>Brassicales</taxon>
        <taxon>Brassicaceae</taxon>
        <taxon>Brassiceae</taxon>
        <taxon>Brassica</taxon>
    </lineage>
</organism>
<comment type="caution">
    <text evidence="3">The sequence shown here is derived from an EMBL/GenBank/DDBJ whole genome shotgun (WGS) entry which is preliminary data.</text>
</comment>